<dbReference type="EMBL" id="HACA01021459">
    <property type="protein sequence ID" value="CDW38820.1"/>
    <property type="molecule type" value="Transcribed_RNA"/>
</dbReference>
<organism evidence="1">
    <name type="scientific">Lepeophtheirus salmonis</name>
    <name type="common">Salmon louse</name>
    <name type="synonym">Caligus salmonis</name>
    <dbReference type="NCBI Taxonomy" id="72036"/>
    <lineage>
        <taxon>Eukaryota</taxon>
        <taxon>Metazoa</taxon>
        <taxon>Ecdysozoa</taxon>
        <taxon>Arthropoda</taxon>
        <taxon>Crustacea</taxon>
        <taxon>Multicrustacea</taxon>
        <taxon>Hexanauplia</taxon>
        <taxon>Copepoda</taxon>
        <taxon>Siphonostomatoida</taxon>
        <taxon>Caligidae</taxon>
        <taxon>Lepeophtheirus</taxon>
    </lineage>
</organism>
<evidence type="ECO:0000313" key="1">
    <source>
        <dbReference type="EMBL" id="CDW38820.1"/>
    </source>
</evidence>
<accession>A0A0K2UL40</accession>
<protein>
    <submittedName>
        <fullName evidence="1">Uncharacterized protein</fullName>
    </submittedName>
</protein>
<reference evidence="1" key="1">
    <citation type="submission" date="2014-05" db="EMBL/GenBank/DDBJ databases">
        <authorList>
            <person name="Chronopoulou M."/>
        </authorList>
    </citation>
    <scope>NUCLEOTIDE SEQUENCE</scope>
    <source>
        <tissue evidence="1">Whole organism</tissue>
    </source>
</reference>
<sequence>MDTFRMVMFRWVMILLMSVMEPILSPCPILKHRRC</sequence>
<dbReference type="AlphaFoldDB" id="A0A0K2UL40"/>
<proteinExistence type="predicted"/>
<name>A0A0K2UL40_LEPSM</name>